<dbReference type="InterPro" id="IPR011050">
    <property type="entry name" value="Pectin_lyase_fold/virulence"/>
</dbReference>
<evidence type="ECO:0000313" key="2">
    <source>
        <dbReference type="EMBL" id="NWK56560.1"/>
    </source>
</evidence>
<dbReference type="SUPFAM" id="SSF49785">
    <property type="entry name" value="Galactose-binding domain-like"/>
    <property type="match status" value="1"/>
</dbReference>
<dbReference type="InterPro" id="IPR012334">
    <property type="entry name" value="Pectin_lyas_fold"/>
</dbReference>
<proteinExistence type="predicted"/>
<gene>
    <name evidence="2" type="ORF">HW115_13140</name>
</gene>
<dbReference type="AlphaFoldDB" id="A0A851GP06"/>
<dbReference type="PROSITE" id="PS50022">
    <property type="entry name" value="FA58C_3"/>
    <property type="match status" value="1"/>
</dbReference>
<sequence length="732" mass="84173">MEQAFQSIEAARDYIRKHSLNKNLDSDLVVHLRGGRYEVAKTLEFDGKDSGSNTHRVIYQKYRDESPVLCGGVRITGWKKVDGQAYYEADATAALKRAGYFRQLYVDGIRSLQARSHTYVKNTHKKFWDDPSTPERYDGVWLPKRDYKNIEDLQLFYAKVFKVGYMHVDSILPAENDDEMIVKMEQPDFQYWASWDNARATPTMEFRVLNAMEELDEPGEWYVNRKTKKIYYYPTTPAQDMSKVETWAPATEFLLKVKGDAKSKASDLSFKGLTFRYGNWMAPETMMLGRTQAEIFDKYKSEIPGQIILDHTDRVTIRDCRVVHQASVGVQLYEDCDDTLIEGNVFYDLTAAGVSIGRWYHNKKECPAENICRNTMVRNNIVRSTGRDYDQGTGLNVFIAYDCKFHHNDVSDTSYTAIHARIGDSGHVRDDMGKIEFKFNKVSRAQVAGRYGMDDGGHLYLHGRYPGSVVEGNYSRFHSTKGHGWEFYSDNWSHTIHWLNNVSRDSIHPKPVCWNWHGGSKGVVYENTWAEKSNLVGKKTAGRAKLINYVQVKDGQWPDEAVAVMENAGLQPAYRHLLNSIYGHESLTENKPAWASSSLSSKHGAETAFDRDWDTFWHTKSGGDGAGWLAVDLGKKFVIQRLEILPRQNMFQDHTRKNFVIEGSNDRDFKKPTVLVARNDVTWYHGTQRHPSNLFEWYLKPKQGFRFLRVRALNDAGSFNLAEFNVYGYLAQ</sequence>
<dbReference type="InterPro" id="IPR008979">
    <property type="entry name" value="Galactose-bd-like_sf"/>
</dbReference>
<comment type="caution">
    <text evidence="2">The sequence shown here is derived from an EMBL/GenBank/DDBJ whole genome shotgun (WGS) entry which is preliminary data.</text>
</comment>
<reference evidence="2 3" key="1">
    <citation type="submission" date="2020-07" db="EMBL/GenBank/DDBJ databases">
        <title>Roseicoccus Jingziensis gen. nov., sp. nov., isolated from coastal seawater.</title>
        <authorList>
            <person name="Feng X."/>
        </authorList>
    </citation>
    <scope>NUCLEOTIDE SEQUENCE [LARGE SCALE GENOMIC DNA]</scope>
    <source>
        <strain evidence="2 3">N1E253</strain>
    </source>
</reference>
<dbReference type="EMBL" id="JACBAZ010000004">
    <property type="protein sequence ID" value="NWK56560.1"/>
    <property type="molecule type" value="Genomic_DNA"/>
</dbReference>
<dbReference type="Gene3D" id="2.160.20.10">
    <property type="entry name" value="Single-stranded right-handed beta-helix, Pectin lyase-like"/>
    <property type="match status" value="2"/>
</dbReference>
<evidence type="ECO:0000313" key="3">
    <source>
        <dbReference type="Proteomes" id="UP000557872"/>
    </source>
</evidence>
<keyword evidence="3" id="KW-1185">Reference proteome</keyword>
<evidence type="ECO:0000259" key="1">
    <source>
        <dbReference type="PROSITE" id="PS50022"/>
    </source>
</evidence>
<dbReference type="SMART" id="SM00710">
    <property type="entry name" value="PbH1"/>
    <property type="match status" value="3"/>
</dbReference>
<dbReference type="InterPro" id="IPR048482">
    <property type="entry name" value="GH141_ins"/>
</dbReference>
<dbReference type="RefSeq" id="WP_178933327.1">
    <property type="nucleotide sequence ID" value="NZ_JACBAZ010000004.1"/>
</dbReference>
<dbReference type="Pfam" id="PF21231">
    <property type="entry name" value="GH141_M"/>
    <property type="match status" value="1"/>
</dbReference>
<dbReference type="InterPro" id="IPR000421">
    <property type="entry name" value="FA58C"/>
</dbReference>
<dbReference type="Proteomes" id="UP000557872">
    <property type="component" value="Unassembled WGS sequence"/>
</dbReference>
<dbReference type="SUPFAM" id="SSF51126">
    <property type="entry name" value="Pectin lyase-like"/>
    <property type="match status" value="1"/>
</dbReference>
<organism evidence="2 3">
    <name type="scientific">Oceaniferula marina</name>
    <dbReference type="NCBI Taxonomy" id="2748318"/>
    <lineage>
        <taxon>Bacteria</taxon>
        <taxon>Pseudomonadati</taxon>
        <taxon>Verrucomicrobiota</taxon>
        <taxon>Verrucomicrobiia</taxon>
        <taxon>Verrucomicrobiales</taxon>
        <taxon>Verrucomicrobiaceae</taxon>
        <taxon>Oceaniferula</taxon>
    </lineage>
</organism>
<protein>
    <submittedName>
        <fullName evidence="2">Discoidin domain-containing protein</fullName>
    </submittedName>
</protein>
<name>A0A851GP06_9BACT</name>
<dbReference type="Gene3D" id="2.60.120.260">
    <property type="entry name" value="Galactose-binding domain-like"/>
    <property type="match status" value="1"/>
</dbReference>
<dbReference type="PANTHER" id="PTHR36453:SF1">
    <property type="entry name" value="RIGHT HANDED BETA HELIX DOMAIN-CONTAINING PROTEIN"/>
    <property type="match status" value="1"/>
</dbReference>
<dbReference type="InterPro" id="IPR006626">
    <property type="entry name" value="PbH1"/>
</dbReference>
<accession>A0A851GP06</accession>
<dbReference type="PANTHER" id="PTHR36453">
    <property type="entry name" value="SECRETED PROTEIN-RELATED"/>
    <property type="match status" value="1"/>
</dbReference>
<feature type="domain" description="F5/8 type C" evidence="1">
    <location>
        <begin position="577"/>
        <end position="729"/>
    </location>
</feature>
<dbReference type="Pfam" id="PF00754">
    <property type="entry name" value="F5_F8_type_C"/>
    <property type="match status" value="1"/>
</dbReference>